<dbReference type="PANTHER" id="PTHR43143:SF1">
    <property type="entry name" value="SERINE_THREONINE-PROTEIN PHOSPHATASE CPPED1"/>
    <property type="match status" value="1"/>
</dbReference>
<accession>A0A5B9Q2R6</accession>
<dbReference type="KEGG" id="bgok:Pr1d_05350"/>
<keyword evidence="6" id="KW-1185">Reference proteome</keyword>
<dbReference type="EMBL" id="CP042913">
    <property type="protein sequence ID" value="QEG33274.1"/>
    <property type="molecule type" value="Genomic_DNA"/>
</dbReference>
<dbReference type="PANTHER" id="PTHR43143">
    <property type="entry name" value="METALLOPHOSPHOESTERASE, CALCINEURIN SUPERFAMILY"/>
    <property type="match status" value="1"/>
</dbReference>
<protein>
    <submittedName>
        <fullName evidence="5">Cyclic 3',5'-adenosine monophosphate phosphodiesterase</fullName>
    </submittedName>
</protein>
<evidence type="ECO:0000313" key="5">
    <source>
        <dbReference type="EMBL" id="QEG33274.1"/>
    </source>
</evidence>
<evidence type="ECO:0000256" key="3">
    <source>
        <dbReference type="SAM" id="SignalP"/>
    </source>
</evidence>
<dbReference type="InterPro" id="IPR006558">
    <property type="entry name" value="LamG-like"/>
</dbReference>
<gene>
    <name evidence="5" type="ORF">Pr1d_05350</name>
</gene>
<dbReference type="AlphaFoldDB" id="A0A5B9Q2R6"/>
<reference evidence="5 6" key="1">
    <citation type="submission" date="2019-08" db="EMBL/GenBank/DDBJ databases">
        <title>Deep-cultivation of Planctomycetes and their phenomic and genomic characterization uncovers novel biology.</title>
        <authorList>
            <person name="Wiegand S."/>
            <person name="Jogler M."/>
            <person name="Boedeker C."/>
            <person name="Pinto D."/>
            <person name="Vollmers J."/>
            <person name="Rivas-Marin E."/>
            <person name="Kohn T."/>
            <person name="Peeters S.H."/>
            <person name="Heuer A."/>
            <person name="Rast P."/>
            <person name="Oberbeckmann S."/>
            <person name="Bunk B."/>
            <person name="Jeske O."/>
            <person name="Meyerdierks A."/>
            <person name="Storesund J.E."/>
            <person name="Kallscheuer N."/>
            <person name="Luecker S."/>
            <person name="Lage O.M."/>
            <person name="Pohl T."/>
            <person name="Merkel B.J."/>
            <person name="Hornburger P."/>
            <person name="Mueller R.-W."/>
            <person name="Bruemmer F."/>
            <person name="Labrenz M."/>
            <person name="Spormann A.M."/>
            <person name="Op den Camp H."/>
            <person name="Overmann J."/>
            <person name="Amann R."/>
            <person name="Jetten M.S.M."/>
            <person name="Mascher T."/>
            <person name="Medema M.H."/>
            <person name="Devos D.P."/>
            <person name="Kaster A.-K."/>
            <person name="Ovreas L."/>
            <person name="Rohde M."/>
            <person name="Galperin M.Y."/>
            <person name="Jogler C."/>
        </authorList>
    </citation>
    <scope>NUCLEOTIDE SEQUENCE [LARGE SCALE GENOMIC DNA]</scope>
    <source>
        <strain evidence="5 6">Pr1d</strain>
    </source>
</reference>
<dbReference type="Gene3D" id="3.60.21.10">
    <property type="match status" value="1"/>
</dbReference>
<dbReference type="InterPro" id="IPR013320">
    <property type="entry name" value="ConA-like_dom_sf"/>
</dbReference>
<name>A0A5B9Q2R6_9BACT</name>
<proteinExistence type="predicted"/>
<keyword evidence="1 3" id="KW-0732">Signal</keyword>
<keyword evidence="2" id="KW-1015">Disulfide bond</keyword>
<dbReference type="GO" id="GO:0016787">
    <property type="term" value="F:hydrolase activity"/>
    <property type="evidence" value="ECO:0007669"/>
    <property type="project" value="InterPro"/>
</dbReference>
<evidence type="ECO:0000259" key="4">
    <source>
        <dbReference type="SMART" id="SM00560"/>
    </source>
</evidence>
<evidence type="ECO:0000313" key="6">
    <source>
        <dbReference type="Proteomes" id="UP000323917"/>
    </source>
</evidence>
<dbReference type="InterPro" id="IPR004843">
    <property type="entry name" value="Calcineurin-like_PHP"/>
</dbReference>
<dbReference type="OrthoDB" id="235808at2"/>
<sequence precursor="true">MTRHLLITSCLLAICLLQFGVCSPCLAQASRKFNAESVLDHHPHDGHAHYDSHPHPTILDESRFITNRESRIQLPLPQEKDSFTFVVFGDRTGGPPEGIEILKEAVADTNLLEPDLVMTVGDLVQGYNDKASWLPQMNEYKEVMNKLLCPWFPVAGNHDIYWRGPGRPKRQHENDYEMNFGPLWYAFRHKGSLFIVLFSDEGNPETGEKSFEDPENQRMSPEQFSWLQETLKQNQDAENVFLFLHHPRWLGGNYGDDWEKVHQVLAEAGNVRAVFAGHIHQMRYDGPRDGIEYVTLATVGGGQSGLSDSAGFLHHFHVITVRKQQIAMACLPVGDVMDVRKITGTVNQEISAIARTPPTFPGRPLVAEDGSVAQPVAVELFNPASQSVEFEVFLDPADRNWIARPDHFHSKVYPGQRATFPLRLRSLGSITEQQYVPPKLMVRADYLTDGARFTVKERQYTIPVSFQVTPPAQPDQDMAVSVGEGKYLSIDDAELKIPDGPITLECWCKPNGFSQRVGLITKTEDSEFGIFASSGVPYFTINLDGRYRQPQDLDTKLAISEWQHVAGVYDGQEVRTYLDGKLVAKQAASGSRKRNQLPLIIGGDVSEIGKADSPFDGLIDAVRLSTTARYQDDFEPERRWSTDDKTALLLNFDGFVGPLAYDESGHSAHARRHGNVELVPVE</sequence>
<dbReference type="SUPFAM" id="SSF49899">
    <property type="entry name" value="Concanavalin A-like lectins/glucanases"/>
    <property type="match status" value="1"/>
</dbReference>
<feature type="signal peptide" evidence="3">
    <location>
        <begin position="1"/>
        <end position="27"/>
    </location>
</feature>
<dbReference type="InterPro" id="IPR029052">
    <property type="entry name" value="Metallo-depent_PP-like"/>
</dbReference>
<evidence type="ECO:0000256" key="1">
    <source>
        <dbReference type="ARBA" id="ARBA00022729"/>
    </source>
</evidence>
<feature type="chain" id="PRO_5022697844" evidence="3">
    <location>
        <begin position="28"/>
        <end position="682"/>
    </location>
</feature>
<evidence type="ECO:0000256" key="2">
    <source>
        <dbReference type="ARBA" id="ARBA00023157"/>
    </source>
</evidence>
<dbReference type="SUPFAM" id="SSF56300">
    <property type="entry name" value="Metallo-dependent phosphatases"/>
    <property type="match status" value="1"/>
</dbReference>
<feature type="domain" description="LamG-like jellyroll fold" evidence="4">
    <location>
        <begin position="500"/>
        <end position="632"/>
    </location>
</feature>
<dbReference type="Gene3D" id="2.60.120.200">
    <property type="match status" value="1"/>
</dbReference>
<dbReference type="Proteomes" id="UP000323917">
    <property type="component" value="Chromosome"/>
</dbReference>
<dbReference type="InterPro" id="IPR051918">
    <property type="entry name" value="STPP_CPPED1"/>
</dbReference>
<organism evidence="5 6">
    <name type="scientific">Bythopirellula goksoeyrii</name>
    <dbReference type="NCBI Taxonomy" id="1400387"/>
    <lineage>
        <taxon>Bacteria</taxon>
        <taxon>Pseudomonadati</taxon>
        <taxon>Planctomycetota</taxon>
        <taxon>Planctomycetia</taxon>
        <taxon>Pirellulales</taxon>
        <taxon>Lacipirellulaceae</taxon>
        <taxon>Bythopirellula</taxon>
    </lineage>
</organism>
<dbReference type="SMART" id="SM00560">
    <property type="entry name" value="LamGL"/>
    <property type="match status" value="1"/>
</dbReference>
<dbReference type="RefSeq" id="WP_148072067.1">
    <property type="nucleotide sequence ID" value="NZ_CP042913.1"/>
</dbReference>
<dbReference type="Pfam" id="PF13385">
    <property type="entry name" value="Laminin_G_3"/>
    <property type="match status" value="1"/>
</dbReference>
<dbReference type="Pfam" id="PF00149">
    <property type="entry name" value="Metallophos"/>
    <property type="match status" value="1"/>
</dbReference>